<dbReference type="OrthoDB" id="5416097at2759"/>
<feature type="signal peptide" evidence="2">
    <location>
        <begin position="1"/>
        <end position="22"/>
    </location>
</feature>
<feature type="region of interest" description="Disordered" evidence="1">
    <location>
        <begin position="527"/>
        <end position="547"/>
    </location>
</feature>
<dbReference type="AlphaFoldDB" id="A0A9W9ITL5"/>
<keyword evidence="2" id="KW-0732">Signal</keyword>
<evidence type="ECO:0000313" key="3">
    <source>
        <dbReference type="EMBL" id="KAJ5183782.1"/>
    </source>
</evidence>
<dbReference type="EMBL" id="JAPQKO010000001">
    <property type="protein sequence ID" value="KAJ5183782.1"/>
    <property type="molecule type" value="Genomic_DNA"/>
</dbReference>
<name>A0A9W9ITL5_9EURO</name>
<feature type="chain" id="PRO_5040724325" description="Lysine-specific metallo-endopeptidase domain-containing protein" evidence="2">
    <location>
        <begin position="23"/>
        <end position="547"/>
    </location>
</feature>
<comment type="caution">
    <text evidence="3">The sequence shown here is derived from an EMBL/GenBank/DDBJ whole genome shotgun (WGS) entry which is preliminary data.</text>
</comment>
<accession>A0A9W9ITL5</accession>
<evidence type="ECO:0000313" key="4">
    <source>
        <dbReference type="Proteomes" id="UP001146351"/>
    </source>
</evidence>
<organism evidence="3 4">
    <name type="scientific">Penicillium capsulatum</name>
    <dbReference type="NCBI Taxonomy" id="69766"/>
    <lineage>
        <taxon>Eukaryota</taxon>
        <taxon>Fungi</taxon>
        <taxon>Dikarya</taxon>
        <taxon>Ascomycota</taxon>
        <taxon>Pezizomycotina</taxon>
        <taxon>Eurotiomycetes</taxon>
        <taxon>Eurotiomycetidae</taxon>
        <taxon>Eurotiales</taxon>
        <taxon>Aspergillaceae</taxon>
        <taxon>Penicillium</taxon>
    </lineage>
</organism>
<protein>
    <recommendedName>
        <fullName evidence="5">Lysine-specific metallo-endopeptidase domain-containing protein</fullName>
    </recommendedName>
</protein>
<dbReference type="Proteomes" id="UP001146351">
    <property type="component" value="Unassembled WGS sequence"/>
</dbReference>
<reference evidence="3" key="2">
    <citation type="journal article" date="2023" name="IMA Fungus">
        <title>Comparative genomic study of the Penicillium genus elucidates a diverse pangenome and 15 lateral gene transfer events.</title>
        <authorList>
            <person name="Petersen C."/>
            <person name="Sorensen T."/>
            <person name="Nielsen M.R."/>
            <person name="Sondergaard T.E."/>
            <person name="Sorensen J.L."/>
            <person name="Fitzpatrick D.A."/>
            <person name="Frisvad J.C."/>
            <person name="Nielsen K.L."/>
        </authorList>
    </citation>
    <scope>NUCLEOTIDE SEQUENCE</scope>
    <source>
        <strain evidence="3">IBT 21917</strain>
    </source>
</reference>
<gene>
    <name evidence="3" type="ORF">N7492_001398</name>
</gene>
<reference evidence="3" key="1">
    <citation type="submission" date="2022-11" db="EMBL/GenBank/DDBJ databases">
        <authorList>
            <person name="Petersen C."/>
        </authorList>
    </citation>
    <scope>NUCLEOTIDE SEQUENCE</scope>
    <source>
        <strain evidence="3">IBT 21917</strain>
    </source>
</reference>
<evidence type="ECO:0000256" key="1">
    <source>
        <dbReference type="SAM" id="MobiDB-lite"/>
    </source>
</evidence>
<evidence type="ECO:0000256" key="2">
    <source>
        <dbReference type="SAM" id="SignalP"/>
    </source>
</evidence>
<sequence length="547" mass="62330">MIALGLRVLFLAGGLLSNVARAQDNDVKYGNLFSAIPKGHAGSCEADGWDIEKTMDEANELFKTSIAWIDALTTTGPFPNNPESLKKLNIASAVFAVRHTQLESGELEIRSGMENLKEARENYVRSQSYMNDKVDVKTKELDKKSSRWRLECGEEDLKWITTLGDLSYKSKVSRKPKTDPLPKALQEDMAFQIKDMDISHYKGVYWSQYWSYLDTNRIGGARYTLNRQYFVGPDALTHTQGPSETTTIAETYYMGLFNSALASQLLLLYQPFRDWKRSLSQAAQEVDSGKIKRINSVFTKAGTLLHELTHMSTHKFESKRIIDQEWEGERASDLEDCIKLGWENEGADAKLLPLHAYSYQFFAEASYYDSVDWWPEGTTVSSSLEFEDDKRVKLIESIVRQDPELANLPRANFFALWFSDLGKLQAIEKSRENIFCARLLFNRGFPEEPASRKKRSQYLLKPQRRRRRRIGLRVGLEEDFDRATGKIIRSGHIFTITTNDPKHKPLPSFQPLKMHWILAQIAAMQGAGKDEDSDMDSDGDSIAVLSP</sequence>
<proteinExistence type="predicted"/>
<keyword evidence="4" id="KW-1185">Reference proteome</keyword>
<evidence type="ECO:0008006" key="5">
    <source>
        <dbReference type="Google" id="ProtNLM"/>
    </source>
</evidence>